<protein>
    <submittedName>
        <fullName evidence="8">Non-specific lipid transfer protein GPI-anchored 2-like</fullName>
    </submittedName>
</protein>
<dbReference type="SUPFAM" id="SSF47699">
    <property type="entry name" value="Bifunctional inhibitor/lipid-transfer protein/seed storage 2S albumin"/>
    <property type="match status" value="1"/>
</dbReference>
<evidence type="ECO:0000256" key="2">
    <source>
        <dbReference type="ARBA" id="ARBA00022729"/>
    </source>
</evidence>
<gene>
    <name evidence="8" type="ORF">M6B38_326500</name>
</gene>
<reference evidence="8" key="1">
    <citation type="journal article" date="2023" name="GigaByte">
        <title>Genome assembly of the bearded iris, Iris pallida Lam.</title>
        <authorList>
            <person name="Bruccoleri R.E."/>
            <person name="Oakeley E.J."/>
            <person name="Faust A.M.E."/>
            <person name="Altorfer M."/>
            <person name="Dessus-Babus S."/>
            <person name="Burckhardt D."/>
            <person name="Oertli M."/>
            <person name="Naumann U."/>
            <person name="Petersen F."/>
            <person name="Wong J."/>
        </authorList>
    </citation>
    <scope>NUCLEOTIDE SEQUENCE</scope>
    <source>
        <strain evidence="8">GSM-AAB239-AS_SAM_17_03QT</strain>
    </source>
</reference>
<dbReference type="Pfam" id="PF14368">
    <property type="entry name" value="LTP_2"/>
    <property type="match status" value="1"/>
</dbReference>
<organism evidence="8 9">
    <name type="scientific">Iris pallida</name>
    <name type="common">Sweet iris</name>
    <dbReference type="NCBI Taxonomy" id="29817"/>
    <lineage>
        <taxon>Eukaryota</taxon>
        <taxon>Viridiplantae</taxon>
        <taxon>Streptophyta</taxon>
        <taxon>Embryophyta</taxon>
        <taxon>Tracheophyta</taxon>
        <taxon>Spermatophyta</taxon>
        <taxon>Magnoliopsida</taxon>
        <taxon>Liliopsida</taxon>
        <taxon>Asparagales</taxon>
        <taxon>Iridaceae</taxon>
        <taxon>Iridoideae</taxon>
        <taxon>Irideae</taxon>
        <taxon>Iris</taxon>
    </lineage>
</organism>
<evidence type="ECO:0000256" key="3">
    <source>
        <dbReference type="ARBA" id="ARBA00023157"/>
    </source>
</evidence>
<feature type="signal peptide" evidence="6">
    <location>
        <begin position="1"/>
        <end position="28"/>
    </location>
</feature>
<evidence type="ECO:0000313" key="8">
    <source>
        <dbReference type="EMBL" id="KAJ6836512.1"/>
    </source>
</evidence>
<evidence type="ECO:0000259" key="7">
    <source>
        <dbReference type="Pfam" id="PF14368"/>
    </source>
</evidence>
<keyword evidence="9" id="KW-1185">Reference proteome</keyword>
<dbReference type="Gene3D" id="1.10.110.10">
    <property type="entry name" value="Plant lipid-transfer and hydrophobic proteins"/>
    <property type="match status" value="1"/>
</dbReference>
<proteinExistence type="inferred from homology"/>
<dbReference type="InterPro" id="IPR016140">
    <property type="entry name" value="Bifunc_inhib/LTP/seed_store"/>
</dbReference>
<keyword evidence="4" id="KW-0325">Glycoprotein</keyword>
<comment type="caution">
    <text evidence="8">The sequence shown here is derived from an EMBL/GenBank/DDBJ whole genome shotgun (WGS) entry which is preliminary data.</text>
</comment>
<comment type="similarity">
    <text evidence="1">Belongs to the plant LTP family.</text>
</comment>
<evidence type="ECO:0000256" key="4">
    <source>
        <dbReference type="ARBA" id="ARBA00023180"/>
    </source>
</evidence>
<evidence type="ECO:0000256" key="5">
    <source>
        <dbReference type="SAM" id="MobiDB-lite"/>
    </source>
</evidence>
<evidence type="ECO:0000313" key="9">
    <source>
        <dbReference type="Proteomes" id="UP001140949"/>
    </source>
</evidence>
<sequence length="215" mass="20838">MTSSGNAAVTAVAVLAAVVSMMAGAASGQITTACTSSLITTFTPCMNVITGSTNGGGSPSAGCCDALAELISSSSECACLIFTGNVPLISRTLAITLPSMCKSKSVPLQCKATTAPLPSPGSVALAPTLPPLPPFAGTGSTGSDSISPSSSSTPSATEPASPPAVSAGPTSQGMNQGKRPLVVPNSAAGATANLPILLSSSVLVTLLLGTFLLNN</sequence>
<dbReference type="EMBL" id="JANAVB010012000">
    <property type="protein sequence ID" value="KAJ6836512.1"/>
    <property type="molecule type" value="Genomic_DNA"/>
</dbReference>
<feature type="region of interest" description="Disordered" evidence="5">
    <location>
        <begin position="128"/>
        <end position="182"/>
    </location>
</feature>
<feature type="compositionally biased region" description="Low complexity" evidence="5">
    <location>
        <begin position="135"/>
        <end position="167"/>
    </location>
</feature>
<evidence type="ECO:0000256" key="6">
    <source>
        <dbReference type="SAM" id="SignalP"/>
    </source>
</evidence>
<feature type="chain" id="PRO_5043399632" evidence="6">
    <location>
        <begin position="29"/>
        <end position="215"/>
    </location>
</feature>
<keyword evidence="3" id="KW-1015">Disulfide bond</keyword>
<dbReference type="PANTHER" id="PTHR33044">
    <property type="entry name" value="BIFUNCTIONAL INHIBITOR/LIPID-TRANSFER PROTEIN/SEED STORAGE 2S ALBUMIN SUPERFAMILY PROTEIN-RELATED"/>
    <property type="match status" value="1"/>
</dbReference>
<dbReference type="Proteomes" id="UP001140949">
    <property type="component" value="Unassembled WGS sequence"/>
</dbReference>
<name>A0AAX6H6U0_IRIPA</name>
<evidence type="ECO:0000256" key="1">
    <source>
        <dbReference type="ARBA" id="ARBA00009748"/>
    </source>
</evidence>
<dbReference type="InterPro" id="IPR043325">
    <property type="entry name" value="LTSS"/>
</dbReference>
<dbReference type="AlphaFoldDB" id="A0AAX6H6U0"/>
<dbReference type="CDD" id="cd00010">
    <property type="entry name" value="AAI_LTSS"/>
    <property type="match status" value="1"/>
</dbReference>
<dbReference type="InterPro" id="IPR036312">
    <property type="entry name" value="Bifun_inhib/LTP/seed_sf"/>
</dbReference>
<accession>A0AAX6H6U0</accession>
<feature type="domain" description="Bifunctional inhibitor/plant lipid transfer protein/seed storage helical" evidence="7">
    <location>
        <begin position="16"/>
        <end position="110"/>
    </location>
</feature>
<reference evidence="8" key="2">
    <citation type="submission" date="2023-04" db="EMBL/GenBank/DDBJ databases">
        <authorList>
            <person name="Bruccoleri R.E."/>
            <person name="Oakeley E.J."/>
            <person name="Faust A.-M."/>
            <person name="Dessus-Babus S."/>
            <person name="Altorfer M."/>
            <person name="Burckhardt D."/>
            <person name="Oertli M."/>
            <person name="Naumann U."/>
            <person name="Petersen F."/>
            <person name="Wong J."/>
        </authorList>
    </citation>
    <scope>NUCLEOTIDE SEQUENCE</scope>
    <source>
        <strain evidence="8">GSM-AAB239-AS_SAM_17_03QT</strain>
        <tissue evidence="8">Leaf</tissue>
    </source>
</reference>
<keyword evidence="2 6" id="KW-0732">Signal</keyword>